<feature type="domain" description="Glycine cleavage system P-protein N-terminal" evidence="7">
    <location>
        <begin position="131"/>
        <end position="332"/>
    </location>
</feature>
<dbReference type="GO" id="GO:0016594">
    <property type="term" value="F:glycine binding"/>
    <property type="evidence" value="ECO:0007669"/>
    <property type="project" value="TreeGrafter"/>
</dbReference>
<dbReference type="EC" id="1.4.4.2" evidence="3"/>
<sequence length="515" mass="55675">MEKTTDIASSGLSSSTNGQVCASGSASSSCTMAGTARSGLIFQEAFLWEKSREGRCAISLPKQDVETSLLDPELTGDAPELPQLSELDVVRHYTRLSQWNFGVDSGMYPLGSCTMKYNPKTNEVQAARPGFTGAHPLADEDLSQGCLELIYNLEQYLAEITGMDAVTLQPAAGAHGELAGMLAIHAYHAKKGHQRSKIIIPDTAHGTNPASATLCGYKSVNIQSGPDGILTPEAVEAVMDEETAGIMITNPNTLGLFEENIKQIAEIVHKKGGLVYGDGANMNAVMGIFKPGEIGIDVIHLNLHKTFSTPHGGGGPGSGPIAVVKELEPFLPVPRVEKKDDKFILVDDRPDAMGRMLTFHGHFGIMIRAYAYILSLGSKGLTDVSKLAVLNANYIKASLKEDLHLPYDRPCMHECVFTDKFQSDYGVTTLDMAKRIMDYGFHPPTVYFPLVVHGAIMIEPTESESKETIDQFIHALKAVVTEAKENPDILKSAPHLSKLSRLDEVSAARKPVLRG</sequence>
<protein>
    <recommendedName>
        <fullName evidence="3">glycine dehydrogenase (aminomethyl-transferring)</fullName>
        <ecNumber evidence="3">1.4.4.2</ecNumber>
    </recommendedName>
</protein>
<dbReference type="PANTHER" id="PTHR11773">
    <property type="entry name" value="GLYCINE DEHYDROGENASE, DECARBOXYLATING"/>
    <property type="match status" value="1"/>
</dbReference>
<dbReference type="FunFam" id="3.40.640.10:FF:000224">
    <property type="entry name" value="Probable glycine dehydrogenase (decarboxylating) subunit 2"/>
    <property type="match status" value="1"/>
</dbReference>
<dbReference type="Gene3D" id="3.90.1150.10">
    <property type="entry name" value="Aspartate Aminotransferase, domain 1"/>
    <property type="match status" value="1"/>
</dbReference>
<dbReference type="Pfam" id="PF21478">
    <property type="entry name" value="GcvP2_C"/>
    <property type="match status" value="1"/>
</dbReference>
<dbReference type="Gene3D" id="6.20.440.10">
    <property type="match status" value="1"/>
</dbReference>
<dbReference type="InterPro" id="IPR049315">
    <property type="entry name" value="GDC-P_N"/>
</dbReference>
<dbReference type="CDD" id="cd00613">
    <property type="entry name" value="GDC-P"/>
    <property type="match status" value="1"/>
</dbReference>
<dbReference type="GO" id="GO:0005829">
    <property type="term" value="C:cytosol"/>
    <property type="evidence" value="ECO:0007669"/>
    <property type="project" value="TreeGrafter"/>
</dbReference>
<reference evidence="9 10" key="1">
    <citation type="submission" date="2017-03" db="EMBL/GenBank/DDBJ databases">
        <authorList>
            <person name="Afonso C.L."/>
            <person name="Miller P.J."/>
            <person name="Scott M.A."/>
            <person name="Spackman E."/>
            <person name="Goraichik I."/>
            <person name="Dimitrov K.M."/>
            <person name="Suarez D.L."/>
            <person name="Swayne D.E."/>
        </authorList>
    </citation>
    <scope>NUCLEOTIDE SEQUENCE [LARGE SCALE GENOMIC DNA]</scope>
    <source>
        <strain evidence="9">PRJEB14757</strain>
    </source>
</reference>
<dbReference type="InterPro" id="IPR049316">
    <property type="entry name" value="GDC-P_C"/>
</dbReference>
<accession>A0A1W1HAI4</accession>
<name>A0A1W1HAI4_9BACT</name>
<dbReference type="InterPro" id="IPR015421">
    <property type="entry name" value="PyrdxlP-dep_Trfase_major"/>
</dbReference>
<dbReference type="PROSITE" id="PS51257">
    <property type="entry name" value="PROKAR_LIPOPROTEIN"/>
    <property type="match status" value="1"/>
</dbReference>
<dbReference type="InterPro" id="IPR015422">
    <property type="entry name" value="PyrdxlP-dep_Trfase_small"/>
</dbReference>
<dbReference type="GO" id="GO:0005960">
    <property type="term" value="C:glycine cleavage complex"/>
    <property type="evidence" value="ECO:0007669"/>
    <property type="project" value="TreeGrafter"/>
</dbReference>
<dbReference type="STRING" id="1246637.MTBBW1_180019"/>
<dbReference type="InterPro" id="IPR020581">
    <property type="entry name" value="GDC_P"/>
</dbReference>
<evidence type="ECO:0000256" key="1">
    <source>
        <dbReference type="ARBA" id="ARBA00001933"/>
    </source>
</evidence>
<dbReference type="AlphaFoldDB" id="A0A1W1HAI4"/>
<evidence type="ECO:0000313" key="9">
    <source>
        <dbReference type="EMBL" id="SLM29456.1"/>
    </source>
</evidence>
<keyword evidence="5 9" id="KW-0560">Oxidoreductase</keyword>
<keyword evidence="4" id="KW-0663">Pyridoxal phosphate</keyword>
<dbReference type="SUPFAM" id="SSF53383">
    <property type="entry name" value="PLP-dependent transferases"/>
    <property type="match status" value="1"/>
</dbReference>
<dbReference type="NCBIfam" id="NF003346">
    <property type="entry name" value="PRK04366.1"/>
    <property type="match status" value="1"/>
</dbReference>
<dbReference type="Proteomes" id="UP000191931">
    <property type="component" value="Unassembled WGS sequence"/>
</dbReference>
<organism evidence="9 10">
    <name type="scientific">Desulfamplus magnetovallimortis</name>
    <dbReference type="NCBI Taxonomy" id="1246637"/>
    <lineage>
        <taxon>Bacteria</taxon>
        <taxon>Pseudomonadati</taxon>
        <taxon>Thermodesulfobacteriota</taxon>
        <taxon>Desulfobacteria</taxon>
        <taxon>Desulfobacterales</taxon>
        <taxon>Desulfobacteraceae</taxon>
        <taxon>Desulfamplus</taxon>
    </lineage>
</organism>
<dbReference type="GO" id="GO:0030170">
    <property type="term" value="F:pyridoxal phosphate binding"/>
    <property type="evidence" value="ECO:0007669"/>
    <property type="project" value="TreeGrafter"/>
</dbReference>
<dbReference type="EMBL" id="FWEV01000090">
    <property type="protein sequence ID" value="SLM29456.1"/>
    <property type="molecule type" value="Genomic_DNA"/>
</dbReference>
<proteinExistence type="predicted"/>
<dbReference type="Pfam" id="PF02347">
    <property type="entry name" value="GDC-P"/>
    <property type="match status" value="1"/>
</dbReference>
<feature type="domain" description="Glycine dehydrogenase C-terminal" evidence="8">
    <location>
        <begin position="385"/>
        <end position="485"/>
    </location>
</feature>
<gene>
    <name evidence="9" type="primary">gcvPB</name>
    <name evidence="9" type="ORF">MTBBW1_180019</name>
</gene>
<dbReference type="InterPro" id="IPR015424">
    <property type="entry name" value="PyrdxlP-dep_Trfase"/>
</dbReference>
<evidence type="ECO:0000256" key="6">
    <source>
        <dbReference type="ARBA" id="ARBA00049026"/>
    </source>
</evidence>
<comment type="function">
    <text evidence="2">The glycine cleavage system catalyzes the degradation of glycine. The P protein binds the alpha-amino group of glycine through its pyridoxal phosphate cofactor; CO(2) is released and the remaining methylamine moiety is then transferred to the lipoamide cofactor of the H protein.</text>
</comment>
<evidence type="ECO:0000259" key="7">
    <source>
        <dbReference type="Pfam" id="PF02347"/>
    </source>
</evidence>
<evidence type="ECO:0000259" key="8">
    <source>
        <dbReference type="Pfam" id="PF21478"/>
    </source>
</evidence>
<dbReference type="FunFam" id="3.90.1150.10:FF:000014">
    <property type="entry name" value="Probable glycine dehydrogenase (decarboxylating) subunit 2"/>
    <property type="match status" value="1"/>
</dbReference>
<dbReference type="GO" id="GO:0004375">
    <property type="term" value="F:glycine dehydrogenase (decarboxylating) activity"/>
    <property type="evidence" value="ECO:0007669"/>
    <property type="project" value="UniProtKB-EC"/>
</dbReference>
<dbReference type="PANTHER" id="PTHR11773:SF1">
    <property type="entry name" value="GLYCINE DEHYDROGENASE (DECARBOXYLATING), MITOCHONDRIAL"/>
    <property type="match status" value="1"/>
</dbReference>
<evidence type="ECO:0000256" key="4">
    <source>
        <dbReference type="ARBA" id="ARBA00022898"/>
    </source>
</evidence>
<evidence type="ECO:0000256" key="3">
    <source>
        <dbReference type="ARBA" id="ARBA00012134"/>
    </source>
</evidence>
<evidence type="ECO:0000256" key="2">
    <source>
        <dbReference type="ARBA" id="ARBA00003788"/>
    </source>
</evidence>
<dbReference type="GO" id="GO:0019464">
    <property type="term" value="P:glycine decarboxylation via glycine cleavage system"/>
    <property type="evidence" value="ECO:0007669"/>
    <property type="project" value="TreeGrafter"/>
</dbReference>
<evidence type="ECO:0000256" key="5">
    <source>
        <dbReference type="ARBA" id="ARBA00023002"/>
    </source>
</evidence>
<dbReference type="Gene3D" id="3.40.640.10">
    <property type="entry name" value="Type I PLP-dependent aspartate aminotransferase-like (Major domain)"/>
    <property type="match status" value="1"/>
</dbReference>
<dbReference type="RefSeq" id="WP_425430002.1">
    <property type="nucleotide sequence ID" value="NZ_LT828540.1"/>
</dbReference>
<comment type="cofactor">
    <cofactor evidence="1">
        <name>pyridoxal 5'-phosphate</name>
        <dbReference type="ChEBI" id="CHEBI:597326"/>
    </cofactor>
</comment>
<comment type="catalytic activity">
    <reaction evidence="6">
        <text>N(6)-[(R)-lipoyl]-L-lysyl-[glycine-cleavage complex H protein] + glycine + H(+) = N(6)-[(R)-S(8)-aminomethyldihydrolipoyl]-L-lysyl-[glycine-cleavage complex H protein] + CO2</text>
        <dbReference type="Rhea" id="RHEA:24304"/>
        <dbReference type="Rhea" id="RHEA-COMP:10494"/>
        <dbReference type="Rhea" id="RHEA-COMP:10495"/>
        <dbReference type="ChEBI" id="CHEBI:15378"/>
        <dbReference type="ChEBI" id="CHEBI:16526"/>
        <dbReference type="ChEBI" id="CHEBI:57305"/>
        <dbReference type="ChEBI" id="CHEBI:83099"/>
        <dbReference type="ChEBI" id="CHEBI:83143"/>
        <dbReference type="EC" id="1.4.4.2"/>
    </reaction>
</comment>
<keyword evidence="10" id="KW-1185">Reference proteome</keyword>
<evidence type="ECO:0000313" key="10">
    <source>
        <dbReference type="Proteomes" id="UP000191931"/>
    </source>
</evidence>